<feature type="compositionally biased region" description="Polar residues" evidence="1">
    <location>
        <begin position="165"/>
        <end position="176"/>
    </location>
</feature>
<protein>
    <submittedName>
        <fullName evidence="3">Organ specific protein</fullName>
    </submittedName>
</protein>
<sequence length="319" mass="35766">MILGKSETVSPISPTTRARMNIDLDFTPRTINKASELNEKPIDELVSVYHCGISFQDPEKLPKTEMPTVEHTQFVANDQIATTNTFETRKLPKDDIITTFSEQSKGPSINSPKNIPSIETNVIQQDGFKQPIKPKEAKLELFKYENNETEGNHHKYSISEAKFNTPQQNTNTSASINEIPKQKKVHGEQKYSMTLKSKRDIMNEITKHTKFETYQGPLDNTVRASDVEGEPLTQHVSVYHTGRSDDPQEPPIDIGPAHLDYPTSETYQGPLDNTVRPQEPPIDIADTGPAHLDYPTSETYQGPLDNTPQEPPIDIADTA</sequence>
<organism evidence="2 3">
    <name type="scientific">Heterorhabditis bacteriophora</name>
    <name type="common">Entomopathogenic nematode worm</name>
    <dbReference type="NCBI Taxonomy" id="37862"/>
    <lineage>
        <taxon>Eukaryota</taxon>
        <taxon>Metazoa</taxon>
        <taxon>Ecdysozoa</taxon>
        <taxon>Nematoda</taxon>
        <taxon>Chromadorea</taxon>
        <taxon>Rhabditida</taxon>
        <taxon>Rhabditina</taxon>
        <taxon>Rhabditomorpha</taxon>
        <taxon>Strongyloidea</taxon>
        <taxon>Heterorhabditidae</taxon>
        <taxon>Heterorhabditis</taxon>
    </lineage>
</organism>
<name>A0A1I7WSC9_HETBA</name>
<feature type="region of interest" description="Disordered" evidence="1">
    <location>
        <begin position="240"/>
        <end position="319"/>
    </location>
</feature>
<feature type="compositionally biased region" description="Polar residues" evidence="1">
    <location>
        <begin position="296"/>
        <end position="308"/>
    </location>
</feature>
<accession>A0A1I7WSC9</accession>
<reference evidence="3" key="1">
    <citation type="submission" date="2016-11" db="UniProtKB">
        <authorList>
            <consortium name="WormBaseParasite"/>
        </authorList>
    </citation>
    <scope>IDENTIFICATION</scope>
</reference>
<dbReference type="WBParaSite" id="Hba_08048">
    <property type="protein sequence ID" value="Hba_08048"/>
    <property type="gene ID" value="Hba_08048"/>
</dbReference>
<evidence type="ECO:0000313" key="2">
    <source>
        <dbReference type="Proteomes" id="UP000095283"/>
    </source>
</evidence>
<evidence type="ECO:0000313" key="3">
    <source>
        <dbReference type="WBParaSite" id="Hba_08048"/>
    </source>
</evidence>
<evidence type="ECO:0000256" key="1">
    <source>
        <dbReference type="SAM" id="MobiDB-lite"/>
    </source>
</evidence>
<proteinExistence type="predicted"/>
<feature type="region of interest" description="Disordered" evidence="1">
    <location>
        <begin position="165"/>
        <end position="190"/>
    </location>
</feature>
<dbReference type="AlphaFoldDB" id="A0A1I7WSC9"/>
<keyword evidence="2" id="KW-1185">Reference proteome</keyword>
<dbReference type="Proteomes" id="UP000095283">
    <property type="component" value="Unplaced"/>
</dbReference>